<keyword evidence="1" id="KW-0175">Coiled coil</keyword>
<protein>
    <submittedName>
        <fullName evidence="3">Transposase (Putative), gypsy type</fullName>
    </submittedName>
</protein>
<accession>A0A699GUT4</accession>
<feature type="compositionally biased region" description="Basic and acidic residues" evidence="2">
    <location>
        <begin position="187"/>
        <end position="202"/>
    </location>
</feature>
<dbReference type="AlphaFoldDB" id="A0A699GUT4"/>
<evidence type="ECO:0000313" key="3">
    <source>
        <dbReference type="EMBL" id="GEW55762.1"/>
    </source>
</evidence>
<evidence type="ECO:0000256" key="1">
    <source>
        <dbReference type="SAM" id="Coils"/>
    </source>
</evidence>
<feature type="compositionally biased region" description="Polar residues" evidence="2">
    <location>
        <begin position="289"/>
        <end position="298"/>
    </location>
</feature>
<dbReference type="EMBL" id="BKCJ010063481">
    <property type="protein sequence ID" value="GEW55762.1"/>
    <property type="molecule type" value="Genomic_DNA"/>
</dbReference>
<comment type="caution">
    <text evidence="3">The sequence shown here is derived from an EMBL/GenBank/DDBJ whole genome shotgun (WGS) entry which is preliminary data.</text>
</comment>
<feature type="coiled-coil region" evidence="1">
    <location>
        <begin position="339"/>
        <end position="366"/>
    </location>
</feature>
<gene>
    <name evidence="3" type="ORF">Tci_227738</name>
</gene>
<reference evidence="3" key="1">
    <citation type="journal article" date="2019" name="Sci. Rep.">
        <title>Draft genome of Tanacetum cinerariifolium, the natural source of mosquito coil.</title>
        <authorList>
            <person name="Yamashiro T."/>
            <person name="Shiraishi A."/>
            <person name="Satake H."/>
            <person name="Nakayama K."/>
        </authorList>
    </citation>
    <scope>NUCLEOTIDE SEQUENCE</scope>
</reference>
<feature type="region of interest" description="Disordered" evidence="2">
    <location>
        <begin position="121"/>
        <end position="310"/>
    </location>
</feature>
<organism evidence="3">
    <name type="scientific">Tanacetum cinerariifolium</name>
    <name type="common">Dalmatian daisy</name>
    <name type="synonym">Chrysanthemum cinerariifolium</name>
    <dbReference type="NCBI Taxonomy" id="118510"/>
    <lineage>
        <taxon>Eukaryota</taxon>
        <taxon>Viridiplantae</taxon>
        <taxon>Streptophyta</taxon>
        <taxon>Embryophyta</taxon>
        <taxon>Tracheophyta</taxon>
        <taxon>Spermatophyta</taxon>
        <taxon>Magnoliopsida</taxon>
        <taxon>eudicotyledons</taxon>
        <taxon>Gunneridae</taxon>
        <taxon>Pentapetalae</taxon>
        <taxon>asterids</taxon>
        <taxon>campanulids</taxon>
        <taxon>Asterales</taxon>
        <taxon>Asteraceae</taxon>
        <taxon>Asteroideae</taxon>
        <taxon>Anthemideae</taxon>
        <taxon>Anthemidinae</taxon>
        <taxon>Tanacetum</taxon>
    </lineage>
</organism>
<proteinExistence type="predicted"/>
<feature type="compositionally biased region" description="Basic and acidic residues" evidence="2">
    <location>
        <begin position="276"/>
        <end position="287"/>
    </location>
</feature>
<name>A0A699GUT4_TANCI</name>
<sequence length="582" mass="63351">MSFSKRSRKNTPQCYTKPLDSLKNWNNRFFWVDERVFPTAVDWRTNAPKDGMPAENTYSVEAVRALDTHRTPIQKQPEMLLCLVGISRRYYLGDEAYPTFLYDDDRDMDPFNLICALNPTKRGPAGASDQGTMAPEVPPPTDMPATSAPKAGPAEEVAATDPSVAMEGRKRDRNGADGNAHRKVLRKDHADPRPTRSTHEGKSLAAIELGLAPTRPVPVPKNALAGVSDPDPLSFADPPSSQGTAAVGDPKSENASFASAVGSPESGDGVATATEVRTRGQVAEEVRCSSGSSGQKNPSPRARDKKPKSTLEAEAGMKKAAEDMSAGLSQELEDMLAWFSDLQMSNERLSQQVATLQEQVSGEEKLKAAFEEFKRYEDNRVEQRYAKMDARLDARLDALSIDFDEELYPHMLTAIAGRMQTFADVMSAGIAKGMSEGLRHGVEHGQAQPSLESIEAYDPEAEAKYVTALQALKDLQYPLVDQLEGLKDAPIDLTIPVYPEIRDPVNPWACKEEILLADAIAANISRAKKKKKCRILCRTHGVGSAHHAQSDGVPVSVPTVVPQGLALLLADVATQTEFEKGT</sequence>
<evidence type="ECO:0000256" key="2">
    <source>
        <dbReference type="SAM" id="MobiDB-lite"/>
    </source>
</evidence>